<protein>
    <submittedName>
        <fullName evidence="1">Uncharacterized protein</fullName>
    </submittedName>
</protein>
<dbReference type="KEGG" id="ehx:EMIHUDRAFT_460755"/>
<accession>A0A0D3JP66</accession>
<keyword evidence="2" id="KW-1185">Reference proteome</keyword>
<dbReference type="EnsemblProtists" id="EOD25301">
    <property type="protein sequence ID" value="EOD25301"/>
    <property type="gene ID" value="EMIHUDRAFT_460755"/>
</dbReference>
<name>A0A0D3JP66_EMIH1</name>
<dbReference type="HOGENOM" id="CLU_1952880_0_0_1"/>
<dbReference type="AlphaFoldDB" id="A0A0D3JP66"/>
<organism evidence="1 2">
    <name type="scientific">Emiliania huxleyi (strain CCMP1516)</name>
    <dbReference type="NCBI Taxonomy" id="280463"/>
    <lineage>
        <taxon>Eukaryota</taxon>
        <taxon>Haptista</taxon>
        <taxon>Haptophyta</taxon>
        <taxon>Prymnesiophyceae</taxon>
        <taxon>Isochrysidales</taxon>
        <taxon>Noelaerhabdaceae</taxon>
        <taxon>Emiliania</taxon>
    </lineage>
</organism>
<evidence type="ECO:0000313" key="2">
    <source>
        <dbReference type="Proteomes" id="UP000013827"/>
    </source>
</evidence>
<evidence type="ECO:0000313" key="1">
    <source>
        <dbReference type="EnsemblProtists" id="EOD25301"/>
    </source>
</evidence>
<dbReference type="RefSeq" id="XP_005777730.1">
    <property type="nucleotide sequence ID" value="XM_005777673.1"/>
</dbReference>
<reference evidence="1" key="2">
    <citation type="submission" date="2024-10" db="UniProtKB">
        <authorList>
            <consortium name="EnsemblProtists"/>
        </authorList>
    </citation>
    <scope>IDENTIFICATION</scope>
</reference>
<proteinExistence type="predicted"/>
<dbReference type="GeneID" id="17270848"/>
<dbReference type="PaxDb" id="2903-EOD25301"/>
<reference evidence="2" key="1">
    <citation type="journal article" date="2013" name="Nature">
        <title>Pan genome of the phytoplankton Emiliania underpins its global distribution.</title>
        <authorList>
            <person name="Read B.A."/>
            <person name="Kegel J."/>
            <person name="Klute M.J."/>
            <person name="Kuo A."/>
            <person name="Lefebvre S.C."/>
            <person name="Maumus F."/>
            <person name="Mayer C."/>
            <person name="Miller J."/>
            <person name="Monier A."/>
            <person name="Salamov A."/>
            <person name="Young J."/>
            <person name="Aguilar M."/>
            <person name="Claverie J.M."/>
            <person name="Frickenhaus S."/>
            <person name="Gonzalez K."/>
            <person name="Herman E.K."/>
            <person name="Lin Y.C."/>
            <person name="Napier J."/>
            <person name="Ogata H."/>
            <person name="Sarno A.F."/>
            <person name="Shmutz J."/>
            <person name="Schroeder D."/>
            <person name="de Vargas C."/>
            <person name="Verret F."/>
            <person name="von Dassow P."/>
            <person name="Valentin K."/>
            <person name="Van de Peer Y."/>
            <person name="Wheeler G."/>
            <person name="Dacks J.B."/>
            <person name="Delwiche C.F."/>
            <person name="Dyhrman S.T."/>
            <person name="Glockner G."/>
            <person name="John U."/>
            <person name="Richards T."/>
            <person name="Worden A.Z."/>
            <person name="Zhang X."/>
            <person name="Grigoriev I.V."/>
            <person name="Allen A.E."/>
            <person name="Bidle K."/>
            <person name="Borodovsky M."/>
            <person name="Bowler C."/>
            <person name="Brownlee C."/>
            <person name="Cock J.M."/>
            <person name="Elias M."/>
            <person name="Gladyshev V.N."/>
            <person name="Groth M."/>
            <person name="Guda C."/>
            <person name="Hadaegh A."/>
            <person name="Iglesias-Rodriguez M.D."/>
            <person name="Jenkins J."/>
            <person name="Jones B.M."/>
            <person name="Lawson T."/>
            <person name="Leese F."/>
            <person name="Lindquist E."/>
            <person name="Lobanov A."/>
            <person name="Lomsadze A."/>
            <person name="Malik S.B."/>
            <person name="Marsh M.E."/>
            <person name="Mackinder L."/>
            <person name="Mock T."/>
            <person name="Mueller-Roeber B."/>
            <person name="Pagarete A."/>
            <person name="Parker M."/>
            <person name="Probert I."/>
            <person name="Quesneville H."/>
            <person name="Raines C."/>
            <person name="Rensing S.A."/>
            <person name="Riano-Pachon D.M."/>
            <person name="Richier S."/>
            <person name="Rokitta S."/>
            <person name="Shiraiwa Y."/>
            <person name="Soanes D.M."/>
            <person name="van der Giezen M."/>
            <person name="Wahlund T.M."/>
            <person name="Williams B."/>
            <person name="Wilson W."/>
            <person name="Wolfe G."/>
            <person name="Wurch L.L."/>
        </authorList>
    </citation>
    <scope>NUCLEOTIDE SEQUENCE</scope>
</reference>
<dbReference type="Proteomes" id="UP000013827">
    <property type="component" value="Unassembled WGS sequence"/>
</dbReference>
<sequence>MVPSGCGTAGPQAGGAAGKPCSPFARRGARGPHTDGWTLATCLARKIVPAREILLAYRQPEASRWRRIPRQAAKTPLVPGCSELHHSCLSSTRRQHANGHAPGQMNRVRGCADGLRVRLRPRGHPHARL</sequence>